<dbReference type="Pfam" id="PF00132">
    <property type="entry name" value="Hexapep"/>
    <property type="match status" value="1"/>
</dbReference>
<organism evidence="8 9">
    <name type="scientific">Halanaerobium saccharolyticum</name>
    <dbReference type="NCBI Taxonomy" id="43595"/>
    <lineage>
        <taxon>Bacteria</taxon>
        <taxon>Bacillati</taxon>
        <taxon>Bacillota</taxon>
        <taxon>Clostridia</taxon>
        <taxon>Halanaerobiales</taxon>
        <taxon>Halanaerobiaceae</taxon>
        <taxon>Halanaerobium</taxon>
    </lineage>
</organism>
<keyword evidence="3 8" id="KW-0808">Transferase</keyword>
<dbReference type="Proteomes" id="UP000244089">
    <property type="component" value="Unassembled WGS sequence"/>
</dbReference>
<dbReference type="EMBL" id="QAXS01000024">
    <property type="protein sequence ID" value="PTV96833.1"/>
    <property type="molecule type" value="Genomic_DNA"/>
</dbReference>
<dbReference type="GO" id="GO:0008811">
    <property type="term" value="F:chloramphenicol O-acetyltransferase activity"/>
    <property type="evidence" value="ECO:0007669"/>
    <property type="project" value="UniProtKB-EC"/>
</dbReference>
<evidence type="ECO:0000313" key="8">
    <source>
        <dbReference type="EMBL" id="PTV96833.1"/>
    </source>
</evidence>
<proteinExistence type="predicted"/>
<name>A0A2T5RHU0_9FIRM</name>
<dbReference type="PANTHER" id="PTHR43300:SF12">
    <property type="entry name" value="CHLORAMPHENICOL ACETYLTRANSFERASE"/>
    <property type="match status" value="1"/>
</dbReference>
<dbReference type="RefSeq" id="WP_108141197.1">
    <property type="nucleotide sequence ID" value="NZ_QAXS01000024.1"/>
</dbReference>
<keyword evidence="5" id="KW-0046">Antibiotic resistance</keyword>
<gene>
    <name evidence="8" type="ORF">C8C76_12432</name>
</gene>
<evidence type="ECO:0000256" key="6">
    <source>
        <dbReference type="ARBA" id="ARBA00023315"/>
    </source>
</evidence>
<evidence type="ECO:0000256" key="2">
    <source>
        <dbReference type="ARBA" id="ARBA00020291"/>
    </source>
</evidence>
<evidence type="ECO:0000256" key="4">
    <source>
        <dbReference type="ARBA" id="ARBA00022737"/>
    </source>
</evidence>
<dbReference type="PROSITE" id="PS00101">
    <property type="entry name" value="HEXAPEP_TRANSFERASES"/>
    <property type="match status" value="1"/>
</dbReference>
<dbReference type="CDD" id="cd04647">
    <property type="entry name" value="LbH_MAT_like"/>
    <property type="match status" value="1"/>
</dbReference>
<evidence type="ECO:0000256" key="1">
    <source>
        <dbReference type="ARBA" id="ARBA00013235"/>
    </source>
</evidence>
<comment type="caution">
    <text evidence="8">The sequence shown here is derived from an EMBL/GenBank/DDBJ whole genome shotgun (WGS) entry which is preliminary data.</text>
</comment>
<dbReference type="InterPro" id="IPR001451">
    <property type="entry name" value="Hexapep"/>
</dbReference>
<dbReference type="SUPFAM" id="SSF51161">
    <property type="entry name" value="Trimeric LpxA-like enzymes"/>
    <property type="match status" value="1"/>
</dbReference>
<keyword evidence="6" id="KW-0012">Acyltransferase</keyword>
<dbReference type="GO" id="GO:0046677">
    <property type="term" value="P:response to antibiotic"/>
    <property type="evidence" value="ECO:0007669"/>
    <property type="project" value="UniProtKB-KW"/>
</dbReference>
<evidence type="ECO:0000256" key="7">
    <source>
        <dbReference type="ARBA" id="ARBA00047633"/>
    </source>
</evidence>
<evidence type="ECO:0000256" key="3">
    <source>
        <dbReference type="ARBA" id="ARBA00022679"/>
    </source>
</evidence>
<dbReference type="InterPro" id="IPR050179">
    <property type="entry name" value="Trans_hexapeptide_repeat"/>
</dbReference>
<evidence type="ECO:0000256" key="5">
    <source>
        <dbReference type="ARBA" id="ARBA00023251"/>
    </source>
</evidence>
<dbReference type="OrthoDB" id="9801697at2"/>
<protein>
    <recommendedName>
        <fullName evidence="2">Chloramphenicol acetyltransferase</fullName>
        <ecNumber evidence="1">2.3.1.28</ecNumber>
    </recommendedName>
</protein>
<keyword evidence="4" id="KW-0677">Repeat</keyword>
<dbReference type="InterPro" id="IPR018357">
    <property type="entry name" value="Hexapep_transf_CS"/>
</dbReference>
<dbReference type="EC" id="2.3.1.28" evidence="1"/>
<dbReference type="PANTHER" id="PTHR43300">
    <property type="entry name" value="ACETYLTRANSFERASE"/>
    <property type="match status" value="1"/>
</dbReference>
<reference evidence="8 9" key="1">
    <citation type="submission" date="2018-04" db="EMBL/GenBank/DDBJ databases">
        <title>Subsurface microbial communities from deep shales in Ohio and West Virginia, USA.</title>
        <authorList>
            <person name="Wrighton K."/>
        </authorList>
    </citation>
    <scope>NUCLEOTIDE SEQUENCE [LARGE SCALE GENOMIC DNA]</scope>
    <source>
        <strain evidence="8 9">WC1</strain>
    </source>
</reference>
<accession>A0A2T5RHU0</accession>
<dbReference type="InterPro" id="IPR011004">
    <property type="entry name" value="Trimer_LpxA-like_sf"/>
</dbReference>
<comment type="catalytic activity">
    <reaction evidence="7">
        <text>chloramphenicol + acetyl-CoA = chloramphenicol 3-acetate + CoA</text>
        <dbReference type="Rhea" id="RHEA:18421"/>
        <dbReference type="ChEBI" id="CHEBI:16730"/>
        <dbReference type="ChEBI" id="CHEBI:17698"/>
        <dbReference type="ChEBI" id="CHEBI:57287"/>
        <dbReference type="ChEBI" id="CHEBI:57288"/>
        <dbReference type="EC" id="2.3.1.28"/>
    </reaction>
</comment>
<dbReference type="AlphaFoldDB" id="A0A2T5RHU0"/>
<sequence>MSNYYTKRELKKLGLNSYGENVLISKKASIYSPEKITLGNNVRIDDFCILSGNISIGNYVHIAPFCGLFGRFGIEIGDYSTTSSKVMIYSNSDDYSGESLVNPMIPGKYKNLETGKVIIEKHFIIGSGSVILPGVNIETGVAVGALSLVKKDLSSWGIYSGVPVKKIKDRKKDLLELQKKMESDLK</sequence>
<dbReference type="Gene3D" id="2.160.10.10">
    <property type="entry name" value="Hexapeptide repeat proteins"/>
    <property type="match status" value="1"/>
</dbReference>
<evidence type="ECO:0000313" key="9">
    <source>
        <dbReference type="Proteomes" id="UP000244089"/>
    </source>
</evidence>